<sequence>RILAQGPWCPFTDRLSLAGPPSLPAPVQVAEPETLRPLFEHLHFGGDAELANKANEPYYDVETLGFEKGVIYSDGRLDLCKMALGPPNIKDLLASLKTNPFISHFLLGNNIIGPHGARCIADFLKEYPNRIETWYISGNCIDGASFKTLVNELIHSTSVTGIWLKRNPLGHLAADDVFRLITQTPNLHILDLGQTELGDIGIASLFTHLAAHTSDHPLPLRHLYLDANGISITAATAISTYLSSPHCTLTSLYLSNNPLGSTGITALALGLHHNKTLTRLTLASTGLTDDGAIALCEALSAHPTLMTLDMGQSYATADLDSRYNWLTDRSAEAVRRLIAECKTLRYLDLGLCAMTHAGLTEVLCAVLGEGVLFYGAESVYASASAFSSSYLQSDSASGSASGSAAAMAAAYMYESLCEMADEHLEGNVKRVYGEQMEYERFLEEEKRWLVSDRESVRKINSVYRNRDAVAARRGEGEFEKWWEVEDGTLEGVMD</sequence>
<dbReference type="PANTHER" id="PTHR24113:SF12">
    <property type="entry name" value="RAN GTPASE-ACTIVATING PROTEIN 1"/>
    <property type="match status" value="1"/>
</dbReference>
<evidence type="ECO:0000313" key="5">
    <source>
        <dbReference type="Proteomes" id="UP000799324"/>
    </source>
</evidence>
<feature type="non-terminal residue" evidence="4">
    <location>
        <position position="494"/>
    </location>
</feature>
<feature type="non-terminal residue" evidence="4">
    <location>
        <position position="1"/>
    </location>
</feature>
<dbReference type="InterPro" id="IPR001611">
    <property type="entry name" value="Leu-rich_rpt"/>
</dbReference>
<dbReference type="GO" id="GO:0006913">
    <property type="term" value="P:nucleocytoplasmic transport"/>
    <property type="evidence" value="ECO:0007669"/>
    <property type="project" value="TreeGrafter"/>
</dbReference>
<dbReference type="AlphaFoldDB" id="A0A6A6SSF4"/>
<dbReference type="GO" id="GO:0031267">
    <property type="term" value="F:small GTPase binding"/>
    <property type="evidence" value="ECO:0007669"/>
    <property type="project" value="TreeGrafter"/>
</dbReference>
<dbReference type="OrthoDB" id="333024at2759"/>
<dbReference type="PANTHER" id="PTHR24113">
    <property type="entry name" value="RAN GTPASE-ACTIVATING PROTEIN 1"/>
    <property type="match status" value="1"/>
</dbReference>
<evidence type="ECO:0000313" key="4">
    <source>
        <dbReference type="EMBL" id="KAF2650580.1"/>
    </source>
</evidence>
<dbReference type="GO" id="GO:0048471">
    <property type="term" value="C:perinuclear region of cytoplasm"/>
    <property type="evidence" value="ECO:0007669"/>
    <property type="project" value="TreeGrafter"/>
</dbReference>
<name>A0A6A6SSF4_9PLEO</name>
<evidence type="ECO:0000256" key="2">
    <source>
        <dbReference type="ARBA" id="ARBA00022614"/>
    </source>
</evidence>
<dbReference type="InterPro" id="IPR027038">
    <property type="entry name" value="RanGap"/>
</dbReference>
<reference evidence="4" key="1">
    <citation type="journal article" date="2020" name="Stud. Mycol.">
        <title>101 Dothideomycetes genomes: a test case for predicting lifestyles and emergence of pathogens.</title>
        <authorList>
            <person name="Haridas S."/>
            <person name="Albert R."/>
            <person name="Binder M."/>
            <person name="Bloem J."/>
            <person name="Labutti K."/>
            <person name="Salamov A."/>
            <person name="Andreopoulos B."/>
            <person name="Baker S."/>
            <person name="Barry K."/>
            <person name="Bills G."/>
            <person name="Bluhm B."/>
            <person name="Cannon C."/>
            <person name="Castanera R."/>
            <person name="Culley D."/>
            <person name="Daum C."/>
            <person name="Ezra D."/>
            <person name="Gonzalez J."/>
            <person name="Henrissat B."/>
            <person name="Kuo A."/>
            <person name="Liang C."/>
            <person name="Lipzen A."/>
            <person name="Lutzoni F."/>
            <person name="Magnuson J."/>
            <person name="Mondo S."/>
            <person name="Nolan M."/>
            <person name="Ohm R."/>
            <person name="Pangilinan J."/>
            <person name="Park H.-J."/>
            <person name="Ramirez L."/>
            <person name="Alfaro M."/>
            <person name="Sun H."/>
            <person name="Tritt A."/>
            <person name="Yoshinaga Y."/>
            <person name="Zwiers L.-H."/>
            <person name="Turgeon B."/>
            <person name="Goodwin S."/>
            <person name="Spatafora J."/>
            <person name="Crous P."/>
            <person name="Grigoriev I."/>
        </authorList>
    </citation>
    <scope>NUCLEOTIDE SEQUENCE</scope>
    <source>
        <strain evidence="4">CBS 122681</strain>
    </source>
</reference>
<keyword evidence="1" id="KW-0343">GTPase activation</keyword>
<dbReference type="SMART" id="SM00368">
    <property type="entry name" value="LRR_RI"/>
    <property type="match status" value="5"/>
</dbReference>
<keyword evidence="3" id="KW-0677">Repeat</keyword>
<evidence type="ECO:0000256" key="3">
    <source>
        <dbReference type="ARBA" id="ARBA00022737"/>
    </source>
</evidence>
<organism evidence="4 5">
    <name type="scientific">Lophiostoma macrostomum CBS 122681</name>
    <dbReference type="NCBI Taxonomy" id="1314788"/>
    <lineage>
        <taxon>Eukaryota</taxon>
        <taxon>Fungi</taxon>
        <taxon>Dikarya</taxon>
        <taxon>Ascomycota</taxon>
        <taxon>Pezizomycotina</taxon>
        <taxon>Dothideomycetes</taxon>
        <taxon>Pleosporomycetidae</taxon>
        <taxon>Pleosporales</taxon>
        <taxon>Lophiostomataceae</taxon>
        <taxon>Lophiostoma</taxon>
    </lineage>
</organism>
<evidence type="ECO:0000256" key="1">
    <source>
        <dbReference type="ARBA" id="ARBA00022468"/>
    </source>
</evidence>
<dbReference type="Gene3D" id="3.80.10.10">
    <property type="entry name" value="Ribonuclease Inhibitor"/>
    <property type="match status" value="1"/>
</dbReference>
<gene>
    <name evidence="4" type="ORF">K491DRAFT_580322</name>
</gene>
<dbReference type="Proteomes" id="UP000799324">
    <property type="component" value="Unassembled WGS sequence"/>
</dbReference>
<dbReference type="GO" id="GO:0005096">
    <property type="term" value="F:GTPase activator activity"/>
    <property type="evidence" value="ECO:0007669"/>
    <property type="project" value="UniProtKB-KW"/>
</dbReference>
<dbReference type="EMBL" id="MU004450">
    <property type="protein sequence ID" value="KAF2650580.1"/>
    <property type="molecule type" value="Genomic_DNA"/>
</dbReference>
<accession>A0A6A6SSF4</accession>
<dbReference type="SUPFAM" id="SSF52047">
    <property type="entry name" value="RNI-like"/>
    <property type="match status" value="1"/>
</dbReference>
<dbReference type="GO" id="GO:0005634">
    <property type="term" value="C:nucleus"/>
    <property type="evidence" value="ECO:0007669"/>
    <property type="project" value="TreeGrafter"/>
</dbReference>
<dbReference type="GO" id="GO:0005829">
    <property type="term" value="C:cytosol"/>
    <property type="evidence" value="ECO:0007669"/>
    <property type="project" value="TreeGrafter"/>
</dbReference>
<dbReference type="InterPro" id="IPR032675">
    <property type="entry name" value="LRR_dom_sf"/>
</dbReference>
<dbReference type="Pfam" id="PF13516">
    <property type="entry name" value="LRR_6"/>
    <property type="match status" value="3"/>
</dbReference>
<keyword evidence="5" id="KW-1185">Reference proteome</keyword>
<proteinExistence type="predicted"/>
<protein>
    <submittedName>
        <fullName evidence="4">RNI-like protein</fullName>
    </submittedName>
</protein>
<keyword evidence="2" id="KW-0433">Leucine-rich repeat</keyword>